<sequence length="439" mass="50337">MNWMVLEVVPTFFECFISTEFITKYLGFKAKKAEYYMGFIITFLLGIVSTLVMNHLTLFEGIGGLIYPAIIVCYGIICLNGSIFEKIIIACIDNGLNMLTSVTVLTIINYISSSNISELITDQGVVRIFIIFMAKGSYFFLTRIILRMNKRNKFSLSYIEWIAIFGVFIMSFITGVFVFQMLIINLDNAYNNFLSVSAVVCLVLINVFCYYIFIKISAKNKERMQYSFLEFKLLEQQKNLSEMKLLYDEITKLRHDMKNYLGCIGTLLHNEKYPEAKDYLDSLLENRLSLGKQYILTESDAANAIMNSKMSICEEHGIKMVYQISGRLNSISELDLSILLGNVLDNAIEACVKVEDSPQIDIKIYNEGNYLVIKVANSIKDSVLKYNPNLQSTKKDKLKHGFGTVSIKDIVKNHNGMIRFYEKNNQFITDIWLKPDKKD</sequence>
<evidence type="ECO:0000313" key="4">
    <source>
        <dbReference type="Proteomes" id="UP000198806"/>
    </source>
</evidence>
<evidence type="ECO:0000313" key="3">
    <source>
        <dbReference type="EMBL" id="SFO33052.1"/>
    </source>
</evidence>
<keyword evidence="4" id="KW-1185">Reference proteome</keyword>
<dbReference type="RefSeq" id="WP_091687016.1">
    <property type="nucleotide sequence ID" value="NZ_BAABFM010000023.1"/>
</dbReference>
<feature type="transmembrane region" description="Helical" evidence="1">
    <location>
        <begin position="124"/>
        <end position="146"/>
    </location>
</feature>
<organism evidence="3 4">
    <name type="scientific">Anaerocolumna aminovalerica</name>
    <dbReference type="NCBI Taxonomy" id="1527"/>
    <lineage>
        <taxon>Bacteria</taxon>
        <taxon>Bacillati</taxon>
        <taxon>Bacillota</taxon>
        <taxon>Clostridia</taxon>
        <taxon>Lachnospirales</taxon>
        <taxon>Lachnospiraceae</taxon>
        <taxon>Anaerocolumna</taxon>
    </lineage>
</organism>
<dbReference type="SUPFAM" id="SSF55874">
    <property type="entry name" value="ATPase domain of HSP90 chaperone/DNA topoisomerase II/histidine kinase"/>
    <property type="match status" value="1"/>
</dbReference>
<dbReference type="InterPro" id="IPR036890">
    <property type="entry name" value="HATPase_C_sf"/>
</dbReference>
<keyword evidence="1" id="KW-0812">Transmembrane</keyword>
<dbReference type="Pfam" id="PF14501">
    <property type="entry name" value="HATPase_c_5"/>
    <property type="match status" value="1"/>
</dbReference>
<dbReference type="STRING" id="1527.SAMN04489757_11855"/>
<dbReference type="Gene3D" id="3.30.565.10">
    <property type="entry name" value="Histidine kinase-like ATPase, C-terminal domain"/>
    <property type="match status" value="1"/>
</dbReference>
<keyword evidence="1" id="KW-1133">Transmembrane helix</keyword>
<feature type="transmembrane region" description="Helical" evidence="1">
    <location>
        <begin position="96"/>
        <end position="112"/>
    </location>
</feature>
<dbReference type="CDD" id="cd16935">
    <property type="entry name" value="HATPase_AgrC-ComD-like"/>
    <property type="match status" value="1"/>
</dbReference>
<dbReference type="AlphaFoldDB" id="A0A1I5GAT7"/>
<evidence type="ECO:0000256" key="1">
    <source>
        <dbReference type="SAM" id="Phobius"/>
    </source>
</evidence>
<dbReference type="GO" id="GO:0042802">
    <property type="term" value="F:identical protein binding"/>
    <property type="evidence" value="ECO:0007669"/>
    <property type="project" value="TreeGrafter"/>
</dbReference>
<dbReference type="EMBL" id="FOWD01000018">
    <property type="protein sequence ID" value="SFO33052.1"/>
    <property type="molecule type" value="Genomic_DNA"/>
</dbReference>
<proteinExistence type="predicted"/>
<dbReference type="OrthoDB" id="3173688at2"/>
<evidence type="ECO:0000259" key="2">
    <source>
        <dbReference type="Pfam" id="PF14501"/>
    </source>
</evidence>
<feature type="transmembrane region" description="Helical" evidence="1">
    <location>
        <begin position="189"/>
        <end position="214"/>
    </location>
</feature>
<gene>
    <name evidence="3" type="ORF">SAMN04489757_11855</name>
</gene>
<reference evidence="3 4" key="1">
    <citation type="submission" date="2016-10" db="EMBL/GenBank/DDBJ databases">
        <authorList>
            <person name="de Groot N.N."/>
        </authorList>
    </citation>
    <scope>NUCLEOTIDE SEQUENCE [LARGE SCALE GENOMIC DNA]</scope>
    <source>
        <strain evidence="3 4">DSM 1283</strain>
    </source>
</reference>
<feature type="transmembrane region" description="Helical" evidence="1">
    <location>
        <begin position="65"/>
        <end position="84"/>
    </location>
</feature>
<feature type="transmembrane region" description="Helical" evidence="1">
    <location>
        <begin position="158"/>
        <end position="183"/>
    </location>
</feature>
<accession>A0A1I5GAT7</accession>
<feature type="domain" description="Sensor histidine kinase NatK-like C-terminal" evidence="2">
    <location>
        <begin position="334"/>
        <end position="433"/>
    </location>
</feature>
<dbReference type="Proteomes" id="UP000198806">
    <property type="component" value="Unassembled WGS sequence"/>
</dbReference>
<feature type="transmembrane region" description="Helical" evidence="1">
    <location>
        <begin position="35"/>
        <end position="53"/>
    </location>
</feature>
<dbReference type="InterPro" id="IPR032834">
    <property type="entry name" value="NatK-like_C"/>
</dbReference>
<dbReference type="PANTHER" id="PTHR40448:SF1">
    <property type="entry name" value="TWO-COMPONENT SENSOR HISTIDINE KINASE"/>
    <property type="match status" value="1"/>
</dbReference>
<protein>
    <submittedName>
        <fullName evidence="3">GHKL domain-containing protein</fullName>
    </submittedName>
</protein>
<dbReference type="PANTHER" id="PTHR40448">
    <property type="entry name" value="TWO-COMPONENT SENSOR HISTIDINE KINASE"/>
    <property type="match status" value="1"/>
</dbReference>
<name>A0A1I5GAT7_9FIRM</name>
<keyword evidence="1" id="KW-0472">Membrane</keyword>